<feature type="non-terminal residue" evidence="3">
    <location>
        <position position="1"/>
    </location>
</feature>
<feature type="transmembrane region" description="Helical" evidence="1">
    <location>
        <begin position="249"/>
        <end position="266"/>
    </location>
</feature>
<protein>
    <recommendedName>
        <fullName evidence="2">Fibronectin type-III domain-containing protein</fullName>
    </recommendedName>
</protein>
<dbReference type="CDD" id="cd00063">
    <property type="entry name" value="FN3"/>
    <property type="match status" value="1"/>
</dbReference>
<gene>
    <name evidence="3" type="ORF">COV86_04360</name>
</gene>
<name>A0A2H0KLS3_9BACT</name>
<dbReference type="Proteomes" id="UP000229570">
    <property type="component" value="Unassembled WGS sequence"/>
</dbReference>
<sequence>ANTSQTGDFASNLFFRVDEGATNYFGGSDDKTMKNFWDNGETNLSDISSGNSSIYTISVAMPASLGNEFQGTTAKFDLIVGFVGTESKVIISGGGGAALAAATAPICNDQAPGSAPTILSVTSGVNSITLTWSEASDPVSYYLIAYGTSPGTYSYGNPNVGGKGTTSYTINSISGGVTYYLVVRAGNGCTPGPFSGEVSTTPGGGFIAGAPAGFLPGVLGATTEELTPSPTPQKGEIKGIEVQTCSCRWFLIVLGEIIALIAYFLVFKNKKTTKLLLLSILIPILTQIGFVLINKCFVYKYLILNNAPDFVCKYFILINFILFLTFLKFWRKRNG</sequence>
<reference evidence="3 4" key="1">
    <citation type="submission" date="2017-09" db="EMBL/GenBank/DDBJ databases">
        <title>Depth-based differentiation of microbial function through sediment-hosted aquifers and enrichment of novel symbionts in the deep terrestrial subsurface.</title>
        <authorList>
            <person name="Probst A.J."/>
            <person name="Ladd B."/>
            <person name="Jarett J.K."/>
            <person name="Geller-Mcgrath D.E."/>
            <person name="Sieber C.M."/>
            <person name="Emerson J.B."/>
            <person name="Anantharaman K."/>
            <person name="Thomas B.C."/>
            <person name="Malmstrom R."/>
            <person name="Stieglmeier M."/>
            <person name="Klingl A."/>
            <person name="Woyke T."/>
            <person name="Ryan C.M."/>
            <person name="Banfield J.F."/>
        </authorList>
    </citation>
    <scope>NUCLEOTIDE SEQUENCE [LARGE SCALE GENOMIC DNA]</scope>
    <source>
        <strain evidence="3">CG11_big_fil_rev_8_21_14_0_20_35_14</strain>
    </source>
</reference>
<dbReference type="InterPro" id="IPR003961">
    <property type="entry name" value="FN3_dom"/>
</dbReference>
<dbReference type="PROSITE" id="PS50853">
    <property type="entry name" value="FN3"/>
    <property type="match status" value="1"/>
</dbReference>
<dbReference type="InterPro" id="IPR036116">
    <property type="entry name" value="FN3_sf"/>
</dbReference>
<proteinExistence type="predicted"/>
<dbReference type="EMBL" id="PCVL01000066">
    <property type="protein sequence ID" value="PIQ72189.1"/>
    <property type="molecule type" value="Genomic_DNA"/>
</dbReference>
<keyword evidence="1" id="KW-0472">Membrane</keyword>
<dbReference type="SUPFAM" id="SSF49265">
    <property type="entry name" value="Fibronectin type III"/>
    <property type="match status" value="1"/>
</dbReference>
<keyword evidence="1" id="KW-0812">Transmembrane</keyword>
<dbReference type="Gene3D" id="2.60.40.10">
    <property type="entry name" value="Immunoglobulins"/>
    <property type="match status" value="1"/>
</dbReference>
<organism evidence="3 4">
    <name type="scientific">Candidatus Roizmanbacteria bacterium CG11_big_fil_rev_8_21_14_0_20_35_14</name>
    <dbReference type="NCBI Taxonomy" id="1974855"/>
    <lineage>
        <taxon>Bacteria</taxon>
        <taxon>Candidatus Roizmaniibacteriota</taxon>
    </lineage>
</organism>
<feature type="transmembrane region" description="Helical" evidence="1">
    <location>
        <begin position="313"/>
        <end position="330"/>
    </location>
</feature>
<evidence type="ECO:0000259" key="2">
    <source>
        <dbReference type="PROSITE" id="PS50853"/>
    </source>
</evidence>
<comment type="caution">
    <text evidence="3">The sequence shown here is derived from an EMBL/GenBank/DDBJ whole genome shotgun (WGS) entry which is preliminary data.</text>
</comment>
<feature type="transmembrane region" description="Helical" evidence="1">
    <location>
        <begin position="275"/>
        <end position="293"/>
    </location>
</feature>
<evidence type="ECO:0000313" key="4">
    <source>
        <dbReference type="Proteomes" id="UP000229570"/>
    </source>
</evidence>
<keyword evidence="1" id="KW-1133">Transmembrane helix</keyword>
<evidence type="ECO:0000313" key="3">
    <source>
        <dbReference type="EMBL" id="PIQ72189.1"/>
    </source>
</evidence>
<accession>A0A2H0KLS3</accession>
<dbReference type="AlphaFoldDB" id="A0A2H0KLS3"/>
<dbReference type="InterPro" id="IPR013783">
    <property type="entry name" value="Ig-like_fold"/>
</dbReference>
<evidence type="ECO:0000256" key="1">
    <source>
        <dbReference type="SAM" id="Phobius"/>
    </source>
</evidence>
<feature type="domain" description="Fibronectin type-III" evidence="2">
    <location>
        <begin position="112"/>
        <end position="205"/>
    </location>
</feature>
<dbReference type="Pfam" id="PF00041">
    <property type="entry name" value="fn3"/>
    <property type="match status" value="1"/>
</dbReference>